<dbReference type="Gene3D" id="3.40.50.1820">
    <property type="entry name" value="alpha/beta hydrolase"/>
    <property type="match status" value="1"/>
</dbReference>
<name>A0A4T2C551_9MICO</name>
<dbReference type="OrthoDB" id="3208682at2"/>
<dbReference type="EMBL" id="QYRT01000006">
    <property type="protein sequence ID" value="TIH39297.1"/>
    <property type="molecule type" value="Genomic_DNA"/>
</dbReference>
<protein>
    <submittedName>
        <fullName evidence="3">Dienelactone hydrolase family protein</fullName>
    </submittedName>
</protein>
<dbReference type="Proteomes" id="UP000306192">
    <property type="component" value="Unassembled WGS sequence"/>
</dbReference>
<evidence type="ECO:0000313" key="3">
    <source>
        <dbReference type="EMBL" id="TIH39297.1"/>
    </source>
</evidence>
<accession>A0A4T2C551</accession>
<dbReference type="AlphaFoldDB" id="A0A4T2C551"/>
<comment type="caution">
    <text evidence="3">The sequence shown here is derived from an EMBL/GenBank/DDBJ whole genome shotgun (WGS) entry which is preliminary data.</text>
</comment>
<dbReference type="InterPro" id="IPR002925">
    <property type="entry name" value="Dienelactn_hydro"/>
</dbReference>
<evidence type="ECO:0000313" key="4">
    <source>
        <dbReference type="Proteomes" id="UP000306192"/>
    </source>
</evidence>
<organism evidence="3 4">
    <name type="scientific">Subtercola vilae</name>
    <dbReference type="NCBI Taxonomy" id="2056433"/>
    <lineage>
        <taxon>Bacteria</taxon>
        <taxon>Bacillati</taxon>
        <taxon>Actinomycetota</taxon>
        <taxon>Actinomycetes</taxon>
        <taxon>Micrococcales</taxon>
        <taxon>Microbacteriaceae</taxon>
        <taxon>Subtercola</taxon>
    </lineage>
</organism>
<dbReference type="InterPro" id="IPR050261">
    <property type="entry name" value="FrsA_esterase"/>
</dbReference>
<dbReference type="GO" id="GO:0016787">
    <property type="term" value="F:hydrolase activity"/>
    <property type="evidence" value="ECO:0007669"/>
    <property type="project" value="UniProtKB-KW"/>
</dbReference>
<gene>
    <name evidence="3" type="ORF">D4765_04255</name>
</gene>
<comment type="similarity">
    <text evidence="1">Belongs to the AB hydrolase superfamily.</text>
</comment>
<feature type="domain" description="Dienelactone hydrolase" evidence="2">
    <location>
        <begin position="80"/>
        <end position="301"/>
    </location>
</feature>
<evidence type="ECO:0000259" key="2">
    <source>
        <dbReference type="Pfam" id="PF01738"/>
    </source>
</evidence>
<keyword evidence="4" id="KW-1185">Reference proteome</keyword>
<dbReference type="Pfam" id="PF01738">
    <property type="entry name" value="DLH"/>
    <property type="match status" value="1"/>
</dbReference>
<dbReference type="SUPFAM" id="SSF53474">
    <property type="entry name" value="alpha/beta-Hydrolases"/>
    <property type="match status" value="1"/>
</dbReference>
<proteinExistence type="inferred from homology"/>
<dbReference type="PANTHER" id="PTHR22946:SF0">
    <property type="entry name" value="DIENELACTONE HYDROLASE DOMAIN-CONTAINING PROTEIN"/>
    <property type="match status" value="1"/>
</dbReference>
<sequence>MGASCRASLKSRPCLRNRSSLSVRLLNAQWGDAFGSGDNVPVEYSAPLSAGLTALLDSVPETAPIETAAIEYHDDGTAFGGFVARPAGADAVPLRPGVLVISDWSGLGDHAKVRAQMLARLGYIALAGDVYGGGQLLGDDEAPAAAGRFYGDTELFRERMRSNLERLRSEPGVDTERIAVMGYCFGGSAALELARDGAEVAGVVSFHGRLATGHPAAEGAVRSPVLVLTGANDPVVPDEQVVAFENELRESGAADWQVVSYSGAMHAFTMPDANSPEYGAAFDAHANQRSWVAMRAFFDEIFA</sequence>
<evidence type="ECO:0000256" key="1">
    <source>
        <dbReference type="ARBA" id="ARBA00008645"/>
    </source>
</evidence>
<keyword evidence="3" id="KW-0378">Hydrolase</keyword>
<reference evidence="3 4" key="1">
    <citation type="journal article" date="2019" name="Microorganisms">
        <title>Systematic Affiliation and Genome Analysis of Subtercola vilae DB165(T) with Particular Emphasis on Cold Adaptation of an Isolate from a High-Altitude Cold Volcano Lake.</title>
        <authorList>
            <person name="Villalobos A.S."/>
            <person name="Wiese J."/>
            <person name="Imhoff J.F."/>
            <person name="Dorador C."/>
            <person name="Keller A."/>
            <person name="Hentschel U."/>
        </authorList>
    </citation>
    <scope>NUCLEOTIDE SEQUENCE [LARGE SCALE GENOMIC DNA]</scope>
    <source>
        <strain evidence="3 4">DB165</strain>
    </source>
</reference>
<dbReference type="InterPro" id="IPR029058">
    <property type="entry name" value="AB_hydrolase_fold"/>
</dbReference>
<dbReference type="PANTHER" id="PTHR22946">
    <property type="entry name" value="DIENELACTONE HYDROLASE DOMAIN-CONTAINING PROTEIN-RELATED"/>
    <property type="match status" value="1"/>
</dbReference>